<dbReference type="InterPro" id="IPR039426">
    <property type="entry name" value="TonB-dep_rcpt-like"/>
</dbReference>
<gene>
    <name evidence="9" type="ORF">LH29_16180</name>
</gene>
<keyword evidence="8" id="KW-0732">Signal</keyword>
<feature type="signal peptide" evidence="8">
    <location>
        <begin position="1"/>
        <end position="18"/>
    </location>
</feature>
<evidence type="ECO:0000256" key="8">
    <source>
        <dbReference type="SAM" id="SignalP"/>
    </source>
</evidence>
<comment type="similarity">
    <text evidence="7">Belongs to the TonB-dependent receptor family.</text>
</comment>
<keyword evidence="5 7" id="KW-0472">Membrane</keyword>
<comment type="caution">
    <text evidence="9">The sequence shown here is derived from an EMBL/GenBank/DDBJ whole genome shotgun (WGS) entry which is preliminary data.</text>
</comment>
<dbReference type="Pfam" id="PF13715">
    <property type="entry name" value="CarbopepD_reg_2"/>
    <property type="match status" value="1"/>
</dbReference>
<dbReference type="Gene3D" id="2.40.170.20">
    <property type="entry name" value="TonB-dependent receptor, beta-barrel domain"/>
    <property type="match status" value="1"/>
</dbReference>
<protein>
    <submittedName>
        <fullName evidence="9">Uncharacterized protein</fullName>
    </submittedName>
</protein>
<evidence type="ECO:0000256" key="7">
    <source>
        <dbReference type="PROSITE-ProRule" id="PRU01360"/>
    </source>
</evidence>
<reference evidence="9 10" key="1">
    <citation type="submission" date="2014-09" db="EMBL/GenBank/DDBJ databases">
        <title>Draft Genome Sequence of Draconibacterium sp. JN14CK-3.</title>
        <authorList>
            <person name="Dong C."/>
            <person name="Lai Q."/>
            <person name="Shao Z."/>
        </authorList>
    </citation>
    <scope>NUCLEOTIDE SEQUENCE [LARGE SCALE GENOMIC DNA]</scope>
    <source>
        <strain evidence="9 10">JN14CK-3</strain>
    </source>
</reference>
<dbReference type="Gene3D" id="2.60.40.1120">
    <property type="entry name" value="Carboxypeptidase-like, regulatory domain"/>
    <property type="match status" value="1"/>
</dbReference>
<evidence type="ECO:0000313" key="9">
    <source>
        <dbReference type="EMBL" id="KJF42936.1"/>
    </source>
</evidence>
<dbReference type="SUPFAM" id="SSF49464">
    <property type="entry name" value="Carboxypeptidase regulatory domain-like"/>
    <property type="match status" value="1"/>
</dbReference>
<evidence type="ECO:0000256" key="4">
    <source>
        <dbReference type="ARBA" id="ARBA00022692"/>
    </source>
</evidence>
<keyword evidence="3 7" id="KW-1134">Transmembrane beta strand</keyword>
<evidence type="ECO:0000256" key="5">
    <source>
        <dbReference type="ARBA" id="ARBA00023136"/>
    </source>
</evidence>
<feature type="chain" id="PRO_5002331293" evidence="8">
    <location>
        <begin position="19"/>
        <end position="710"/>
    </location>
</feature>
<name>A0A0D8J8T7_9BACT</name>
<keyword evidence="6 7" id="KW-0998">Cell outer membrane</keyword>
<dbReference type="GO" id="GO:0009279">
    <property type="term" value="C:cell outer membrane"/>
    <property type="evidence" value="ECO:0007669"/>
    <property type="project" value="UniProtKB-SubCell"/>
</dbReference>
<dbReference type="SUPFAM" id="SSF56935">
    <property type="entry name" value="Porins"/>
    <property type="match status" value="1"/>
</dbReference>
<evidence type="ECO:0000256" key="6">
    <source>
        <dbReference type="ARBA" id="ARBA00023237"/>
    </source>
</evidence>
<dbReference type="Proteomes" id="UP000032544">
    <property type="component" value="Unassembled WGS sequence"/>
</dbReference>
<dbReference type="InterPro" id="IPR036942">
    <property type="entry name" value="Beta-barrel_TonB_sf"/>
</dbReference>
<organism evidence="9 10">
    <name type="scientific">Draconibacterium sediminis</name>
    <dbReference type="NCBI Taxonomy" id="1544798"/>
    <lineage>
        <taxon>Bacteria</taxon>
        <taxon>Pseudomonadati</taxon>
        <taxon>Bacteroidota</taxon>
        <taxon>Bacteroidia</taxon>
        <taxon>Marinilabiliales</taxon>
        <taxon>Prolixibacteraceae</taxon>
        <taxon>Draconibacterium</taxon>
    </lineage>
</organism>
<proteinExistence type="inferred from homology"/>
<dbReference type="RefSeq" id="WP_045031409.1">
    <property type="nucleotide sequence ID" value="NZ_JRHC01000004.1"/>
</dbReference>
<evidence type="ECO:0000256" key="3">
    <source>
        <dbReference type="ARBA" id="ARBA00022452"/>
    </source>
</evidence>
<keyword evidence="2 7" id="KW-0813">Transport</keyword>
<dbReference type="InterPro" id="IPR008969">
    <property type="entry name" value="CarboxyPept-like_regulatory"/>
</dbReference>
<dbReference type="STRING" id="1544798.LH29_16180"/>
<evidence type="ECO:0000256" key="1">
    <source>
        <dbReference type="ARBA" id="ARBA00004571"/>
    </source>
</evidence>
<dbReference type="PROSITE" id="PS52016">
    <property type="entry name" value="TONB_DEPENDENT_REC_3"/>
    <property type="match status" value="1"/>
</dbReference>
<keyword evidence="10" id="KW-1185">Reference proteome</keyword>
<dbReference type="EMBL" id="JRHC01000004">
    <property type="protein sequence ID" value="KJF42936.1"/>
    <property type="molecule type" value="Genomic_DNA"/>
</dbReference>
<evidence type="ECO:0000313" key="10">
    <source>
        <dbReference type="Proteomes" id="UP000032544"/>
    </source>
</evidence>
<keyword evidence="4 7" id="KW-0812">Transmembrane</keyword>
<accession>A0A0D8J8T7</accession>
<evidence type="ECO:0000256" key="2">
    <source>
        <dbReference type="ARBA" id="ARBA00022448"/>
    </source>
</evidence>
<sequence>MKTLLTFSFIFLSVLAFAQVNISGKVVTKNGEPIPGVNIYLENTYDGASSDGEGNFSFETTETGQQTLVASFIGYKTWSQTIDLQNNVVLQIEMQESVNSIDAVTITAGSFAADDESRASVMKSLDVYTTPSANGDVMAAIRTMPGTQASADDGRLLVRGGDAYETSTYIDGLVASKPYYSKTPDVATRGRFAPSLFSGVQFNTGGYSAEYGQALSSVLVLKSTDLPEADNTGISLMTIGAEANRTERWENTSLNVSGGYTNLSLYDKIFKSNVDWEKPVESVNGTAVFRHKTSSSGMFKAYITTDYGNLAYLVPAGNDGEKMKISSKGGTVYSNLSYRDCFSEKSCYRIGVSSTYQDNRLGLGADDVNTKELNIESRFALVHDLSEGVKLTWGANETYNKYDQDYIENEGAVYNGSFDDHLLGAFIEPEIKFTKKFGIRPGLRTEYSSVINKMNVAPRFALALKTGEKAQLSGAWGLYYQTPQADYLKINTDLDFEQAMHYILSYQFGDNSERLFRTEAYYKKYNDLITYSVGENGLPKNLQNDGSGYAAGLDIFWRDQLSIKGFDYWITYSYIDTKRKYQYYPEKATPYFISDHNFSVVGKYWVNKINTQFGASFTAASGRPFNDPNSSEFNSERTKMYSDLSLNMSHVFYIGNQYSVLYCSVNNVLGNNNVLNYRPTNVADAQGNYSLVPVKRDLKRFVFIGLFLNF</sequence>
<dbReference type="OrthoDB" id="1075473at2"/>
<comment type="subcellular location">
    <subcellularLocation>
        <location evidence="1 7">Cell outer membrane</location>
        <topology evidence="1 7">Multi-pass membrane protein</topology>
    </subcellularLocation>
</comment>
<dbReference type="AlphaFoldDB" id="A0A0D8J8T7"/>